<organism evidence="2 3">
    <name type="scientific">Streptomyces cupreus</name>
    <dbReference type="NCBI Taxonomy" id="2759956"/>
    <lineage>
        <taxon>Bacteria</taxon>
        <taxon>Bacillati</taxon>
        <taxon>Actinomycetota</taxon>
        <taxon>Actinomycetes</taxon>
        <taxon>Kitasatosporales</taxon>
        <taxon>Streptomycetaceae</taxon>
        <taxon>Streptomyces</taxon>
    </lineage>
</organism>
<feature type="chain" id="PRO_5031150875" evidence="1">
    <location>
        <begin position="39"/>
        <end position="154"/>
    </location>
</feature>
<gene>
    <name evidence="2" type="ORF">H4N64_33055</name>
</gene>
<proteinExistence type="predicted"/>
<feature type="signal peptide" evidence="1">
    <location>
        <begin position="1"/>
        <end position="38"/>
    </location>
</feature>
<sequence length="154" mass="16011">MSAVSAGSPRTRRRVLRSLAVTALAVPSLLMASGAAQADTAAAAKSYSPVGTWSAQVTTSIPSSGTTSFTFLADGTMGNDTDTWYCTGRTTFSYDIKHPHKDAGGNVDGSVEGHQDAVLSDDDHWTSHGVSKVLDLQGNVVSSFTVDVVATRTS</sequence>
<dbReference type="Proteomes" id="UP000584670">
    <property type="component" value="Unassembled WGS sequence"/>
</dbReference>
<dbReference type="EMBL" id="JACMSF010000048">
    <property type="protein sequence ID" value="MBC2906281.1"/>
    <property type="molecule type" value="Genomic_DNA"/>
</dbReference>
<evidence type="ECO:0000313" key="3">
    <source>
        <dbReference type="Proteomes" id="UP000584670"/>
    </source>
</evidence>
<protein>
    <submittedName>
        <fullName evidence="2">Uncharacterized protein</fullName>
    </submittedName>
</protein>
<dbReference type="AlphaFoldDB" id="A0A7X1J8Q3"/>
<name>A0A7X1J8Q3_9ACTN</name>
<accession>A0A7X1J8Q3</accession>
<dbReference type="InterPro" id="IPR006311">
    <property type="entry name" value="TAT_signal"/>
</dbReference>
<evidence type="ECO:0000313" key="2">
    <source>
        <dbReference type="EMBL" id="MBC2906281.1"/>
    </source>
</evidence>
<dbReference type="RefSeq" id="WP_186286203.1">
    <property type="nucleotide sequence ID" value="NZ_JACMSF010000048.1"/>
</dbReference>
<dbReference type="PROSITE" id="PS51318">
    <property type="entry name" value="TAT"/>
    <property type="match status" value="1"/>
</dbReference>
<keyword evidence="1" id="KW-0732">Signal</keyword>
<reference evidence="2 3" key="1">
    <citation type="submission" date="2020-08" db="EMBL/GenBank/DDBJ databases">
        <title>Streptomyces sp. PSKA01 genome sequencing and assembly.</title>
        <authorList>
            <person name="Mandal S."/>
            <person name="Maiti P.K."/>
            <person name="Das P."/>
        </authorList>
    </citation>
    <scope>NUCLEOTIDE SEQUENCE [LARGE SCALE GENOMIC DNA]</scope>
    <source>
        <strain evidence="2 3">PSKA01</strain>
    </source>
</reference>
<keyword evidence="3" id="KW-1185">Reference proteome</keyword>
<evidence type="ECO:0000256" key="1">
    <source>
        <dbReference type="SAM" id="SignalP"/>
    </source>
</evidence>
<comment type="caution">
    <text evidence="2">The sequence shown here is derived from an EMBL/GenBank/DDBJ whole genome shotgun (WGS) entry which is preliminary data.</text>
</comment>